<reference evidence="1" key="1">
    <citation type="journal article" date="2020" name="Nature">
        <title>Giant virus diversity and host interactions through global metagenomics.</title>
        <authorList>
            <person name="Schulz F."/>
            <person name="Roux S."/>
            <person name="Paez-Espino D."/>
            <person name="Jungbluth S."/>
            <person name="Walsh D.A."/>
            <person name="Denef V.J."/>
            <person name="McMahon K.D."/>
            <person name="Konstantinidis K.T."/>
            <person name="Eloe-Fadrosh E.A."/>
            <person name="Kyrpides N.C."/>
            <person name="Woyke T."/>
        </authorList>
    </citation>
    <scope>NUCLEOTIDE SEQUENCE</scope>
    <source>
        <strain evidence="1">GVMAG-M-3300021343-4</strain>
    </source>
</reference>
<accession>A0A6C0CIW0</accession>
<proteinExistence type="predicted"/>
<name>A0A6C0CIW0_9ZZZZ</name>
<organism evidence="1">
    <name type="scientific">viral metagenome</name>
    <dbReference type="NCBI Taxonomy" id="1070528"/>
    <lineage>
        <taxon>unclassified sequences</taxon>
        <taxon>metagenomes</taxon>
        <taxon>organismal metagenomes</taxon>
    </lineage>
</organism>
<protein>
    <submittedName>
        <fullName evidence="1">Uncharacterized protein</fullName>
    </submittedName>
</protein>
<dbReference type="AlphaFoldDB" id="A0A6C0CIW0"/>
<evidence type="ECO:0000313" key="1">
    <source>
        <dbReference type="EMBL" id="QHT04706.1"/>
    </source>
</evidence>
<sequence length="88" mass="10449">MDVDTLKIKCKGLSYDYNITKFNCEFVICHGDYCNSSVISYFSIIHKCYRVDNQFYNILESFCKYLGYSRLMFRNIGFDDSTDIYLQP</sequence>
<dbReference type="EMBL" id="MN739436">
    <property type="protein sequence ID" value="QHT04706.1"/>
    <property type="molecule type" value="Genomic_DNA"/>
</dbReference>